<reference evidence="1 2" key="1">
    <citation type="submission" date="2021-03" db="EMBL/GenBank/DDBJ databases">
        <title>Genomic Encyclopedia of Type Strains, Phase III (KMG-III): the genomes of soil and plant-associated and newly described type strains.</title>
        <authorList>
            <person name="Whitman W."/>
        </authorList>
    </citation>
    <scope>NUCLEOTIDE SEQUENCE [LARGE SCALE GENOMIC DNA]</scope>
    <source>
        <strain evidence="1 2">IMMIB AFH-6</strain>
    </source>
</reference>
<evidence type="ECO:0000313" key="2">
    <source>
        <dbReference type="Proteomes" id="UP000781958"/>
    </source>
</evidence>
<gene>
    <name evidence="1" type="ORF">J2851_005378</name>
</gene>
<accession>A0ABS4SUC0</accession>
<protein>
    <submittedName>
        <fullName evidence="1">Uncharacterized protein</fullName>
    </submittedName>
</protein>
<keyword evidence="2" id="KW-1185">Reference proteome</keyword>
<proteinExistence type="predicted"/>
<dbReference type="RefSeq" id="WP_209770109.1">
    <property type="nucleotide sequence ID" value="NZ_JAGINP010000023.1"/>
</dbReference>
<sequence>MLRLVMTEPACDGLEETLRTTTEDSIAGDALKAFRYVRDSGELRRLLTEGLDLTKAVSKKAWTNIPAGANTDGLQNIAQVAWNCSVPDGPFDRNKLRGTGLMLLVQDVQGGGPGLGDVLRAGLVAVATNAEGPIDDVAE</sequence>
<organism evidence="1 2">
    <name type="scientific">Azospirillum rugosum</name>
    <dbReference type="NCBI Taxonomy" id="416170"/>
    <lineage>
        <taxon>Bacteria</taxon>
        <taxon>Pseudomonadati</taxon>
        <taxon>Pseudomonadota</taxon>
        <taxon>Alphaproteobacteria</taxon>
        <taxon>Rhodospirillales</taxon>
        <taxon>Azospirillaceae</taxon>
        <taxon>Azospirillum</taxon>
    </lineage>
</organism>
<name>A0ABS4SUC0_9PROT</name>
<comment type="caution">
    <text evidence="1">The sequence shown here is derived from an EMBL/GenBank/DDBJ whole genome shotgun (WGS) entry which is preliminary data.</text>
</comment>
<dbReference type="EMBL" id="JAGINP010000023">
    <property type="protein sequence ID" value="MBP2295567.1"/>
    <property type="molecule type" value="Genomic_DNA"/>
</dbReference>
<evidence type="ECO:0000313" key="1">
    <source>
        <dbReference type="EMBL" id="MBP2295567.1"/>
    </source>
</evidence>
<dbReference type="Proteomes" id="UP000781958">
    <property type="component" value="Unassembled WGS sequence"/>
</dbReference>